<gene>
    <name evidence="6" type="ORF">ACFP57_08635</name>
</gene>
<dbReference type="NCBIfam" id="TIGR02734">
    <property type="entry name" value="crtI_fam"/>
    <property type="match status" value="1"/>
</dbReference>
<dbReference type="PANTHER" id="PTHR43734:SF1">
    <property type="entry name" value="PHYTOENE DESATURASE"/>
    <property type="match status" value="1"/>
</dbReference>
<feature type="domain" description="Amine oxidase" evidence="5">
    <location>
        <begin position="11"/>
        <end position="481"/>
    </location>
</feature>
<dbReference type="EMBL" id="JBHSUA010000018">
    <property type="protein sequence ID" value="MFC6397043.1"/>
    <property type="molecule type" value="Genomic_DNA"/>
</dbReference>
<keyword evidence="7" id="KW-1185">Reference proteome</keyword>
<keyword evidence="3 4" id="KW-0560">Oxidoreductase</keyword>
<dbReference type="SUPFAM" id="SSF51905">
    <property type="entry name" value="FAD/NAD(P)-binding domain"/>
    <property type="match status" value="1"/>
</dbReference>
<evidence type="ECO:0000256" key="3">
    <source>
        <dbReference type="ARBA" id="ARBA00023002"/>
    </source>
</evidence>
<dbReference type="Proteomes" id="UP001596266">
    <property type="component" value="Unassembled WGS sequence"/>
</dbReference>
<evidence type="ECO:0000313" key="6">
    <source>
        <dbReference type="EMBL" id="MFC6397043.1"/>
    </source>
</evidence>
<protein>
    <submittedName>
        <fullName evidence="6">Phytoene desaturase family protein</fullName>
    </submittedName>
</protein>
<dbReference type="InterPro" id="IPR002937">
    <property type="entry name" value="Amino_oxidase"/>
</dbReference>
<dbReference type="Pfam" id="PF01593">
    <property type="entry name" value="Amino_oxidase"/>
    <property type="match status" value="1"/>
</dbReference>
<evidence type="ECO:0000256" key="1">
    <source>
        <dbReference type="ARBA" id="ARBA00004829"/>
    </source>
</evidence>
<proteinExistence type="inferred from homology"/>
<accession>A0ABW1X0L3</accession>
<evidence type="ECO:0000259" key="5">
    <source>
        <dbReference type="Pfam" id="PF01593"/>
    </source>
</evidence>
<sequence>MSTVVVIGAGLSGLSAACHLIGQGHQVVVLERESGPGGRGLRVEQDGFTFDLGPTVMTMPELLDAPLRAAGSSQVEAVPMRRLDPAYRGLFADGSQLLVRDSVEGTAAEVARLAGEDDATAIREMAVFLRELYELEMPNFIDANFDSPLDLARHPVAAVKLLRMGAFGRLEKIVNSRVSDERLRRMLSFQALYAGLSPVEALGVYSVITYMDTMHGVFLPEGGMGAIPQGMADVVSRQATIRYHTTVTELLRRADGAIAGVQTTDGPVAADAVVCTLDLPTAYRQFLPDLPLPKVLRRPVYSPSAVVWHLGVRGDLPEGVAHHNIHFGQAWDGCFDDLAAGRLMSDPARLVTISSLGEPQLAADGAHTLYVLEPVPNLDGTVDWGREREPMRARLFDFLVREGYPTDIVTERLVTPMEWQELGMAAGTPFGLAHLFRQTGPFRPSNREKRVPGLFFAGSSTVPGVGVPMVLISGKLAAERVHDWLGPR</sequence>
<comment type="pathway">
    <text evidence="1 4">Carotenoid biosynthesis.</text>
</comment>
<name>A0ABW1X0L3_9ACTN</name>
<organism evidence="6 7">
    <name type="scientific">Luteococcus sanguinis</name>
    <dbReference type="NCBI Taxonomy" id="174038"/>
    <lineage>
        <taxon>Bacteria</taxon>
        <taxon>Bacillati</taxon>
        <taxon>Actinomycetota</taxon>
        <taxon>Actinomycetes</taxon>
        <taxon>Propionibacteriales</taxon>
        <taxon>Propionibacteriaceae</taxon>
        <taxon>Luteococcus</taxon>
    </lineage>
</organism>
<keyword evidence="2 4" id="KW-0125">Carotenoid biosynthesis</keyword>
<dbReference type="RefSeq" id="WP_343884759.1">
    <property type="nucleotide sequence ID" value="NZ_BAAAKI010000003.1"/>
</dbReference>
<reference evidence="7" key="1">
    <citation type="journal article" date="2019" name="Int. J. Syst. Evol. Microbiol.">
        <title>The Global Catalogue of Microorganisms (GCM) 10K type strain sequencing project: providing services to taxonomists for standard genome sequencing and annotation.</title>
        <authorList>
            <consortium name="The Broad Institute Genomics Platform"/>
            <consortium name="The Broad Institute Genome Sequencing Center for Infectious Disease"/>
            <person name="Wu L."/>
            <person name="Ma J."/>
        </authorList>
    </citation>
    <scope>NUCLEOTIDE SEQUENCE [LARGE SCALE GENOMIC DNA]</scope>
    <source>
        <strain evidence="7">CGMCC 1.15277</strain>
    </source>
</reference>
<evidence type="ECO:0000313" key="7">
    <source>
        <dbReference type="Proteomes" id="UP001596266"/>
    </source>
</evidence>
<dbReference type="Gene3D" id="3.50.50.60">
    <property type="entry name" value="FAD/NAD(P)-binding domain"/>
    <property type="match status" value="2"/>
</dbReference>
<comment type="caution">
    <text evidence="6">The sequence shown here is derived from an EMBL/GenBank/DDBJ whole genome shotgun (WGS) entry which is preliminary data.</text>
</comment>
<dbReference type="InterPro" id="IPR014105">
    <property type="entry name" value="Carotenoid/retinoid_OxRdtase"/>
</dbReference>
<comment type="similarity">
    <text evidence="4">Belongs to the carotenoid/retinoid oxidoreductase family.</text>
</comment>
<dbReference type="PANTHER" id="PTHR43734">
    <property type="entry name" value="PHYTOENE DESATURASE"/>
    <property type="match status" value="1"/>
</dbReference>
<evidence type="ECO:0000256" key="2">
    <source>
        <dbReference type="ARBA" id="ARBA00022746"/>
    </source>
</evidence>
<evidence type="ECO:0000256" key="4">
    <source>
        <dbReference type="RuleBase" id="RU362075"/>
    </source>
</evidence>
<dbReference type="InterPro" id="IPR036188">
    <property type="entry name" value="FAD/NAD-bd_sf"/>
</dbReference>